<organism evidence="1 2">
    <name type="scientific">Spirulina subsalsa FACHB-351</name>
    <dbReference type="NCBI Taxonomy" id="234711"/>
    <lineage>
        <taxon>Bacteria</taxon>
        <taxon>Bacillati</taxon>
        <taxon>Cyanobacteriota</taxon>
        <taxon>Cyanophyceae</taxon>
        <taxon>Spirulinales</taxon>
        <taxon>Spirulinaceae</taxon>
        <taxon>Spirulina</taxon>
    </lineage>
</organism>
<dbReference type="EMBL" id="JAIHOM010000034">
    <property type="protein sequence ID" value="MCW6036335.1"/>
    <property type="molecule type" value="Genomic_DNA"/>
</dbReference>
<dbReference type="CDD" id="cd07715">
    <property type="entry name" value="TaR3-like_MBL-fold"/>
    <property type="match status" value="1"/>
</dbReference>
<evidence type="ECO:0000313" key="1">
    <source>
        <dbReference type="EMBL" id="MCW6036335.1"/>
    </source>
</evidence>
<protein>
    <submittedName>
        <fullName evidence="1">MBL fold metallo-hydrolase</fullName>
    </submittedName>
</protein>
<dbReference type="SUPFAM" id="SSF56281">
    <property type="entry name" value="Metallo-hydrolase/oxidoreductase"/>
    <property type="match status" value="1"/>
</dbReference>
<keyword evidence="2" id="KW-1185">Reference proteome</keyword>
<dbReference type="InterPro" id="IPR036866">
    <property type="entry name" value="RibonucZ/Hydroxyglut_hydro"/>
</dbReference>
<sequence>MPNSHVQEESLAVSFDVQFWGVRNQIATPGKDTVRYGGNTSCVEMRIGEARLIFDGGTGLRALGNSLLSQMPVEAHMFFTHCHWDRIQGFPFFVPAFIPINHFHIYGAEASNGSTFKQRLSGQMLGPNFPVPIQVMQSKLEFHDIHWQDKCLVGEDIVIETYILNREHRSIGYRVISQGKCVVYAMTPDYFTEKHHSNWLDLIRQADLLLLAAPENIPQFHSPPKPEELNNPVEGFWEKGIKVAQELGVKQVIMSLHHPEHNDDYLDLMESKMQQSFPKATFAKEGMIISLS</sequence>
<comment type="caution">
    <text evidence="1">The sequence shown here is derived from an EMBL/GenBank/DDBJ whole genome shotgun (WGS) entry which is preliminary data.</text>
</comment>
<accession>A0ABT3L4A0</accession>
<dbReference type="Gene3D" id="3.60.15.10">
    <property type="entry name" value="Ribonuclease Z/Hydroxyacylglutathione hydrolase-like"/>
    <property type="match status" value="1"/>
</dbReference>
<name>A0ABT3L4A0_9CYAN</name>
<gene>
    <name evidence="1" type="ORF">K4A83_08630</name>
</gene>
<dbReference type="RefSeq" id="WP_407809957.1">
    <property type="nucleotide sequence ID" value="NZ_JAIHOM010000034.1"/>
</dbReference>
<reference evidence="1 2" key="1">
    <citation type="submission" date="2021-08" db="EMBL/GenBank/DDBJ databases">
        <title>Draft genome sequence of Spirulina subsalsa with high tolerance to salinity and hype-accumulation of phycocyanin.</title>
        <authorList>
            <person name="Pei H."/>
            <person name="Jiang L."/>
        </authorList>
    </citation>
    <scope>NUCLEOTIDE SEQUENCE [LARGE SCALE GENOMIC DNA]</scope>
    <source>
        <strain evidence="1 2">FACHB-351</strain>
    </source>
</reference>
<dbReference type="Proteomes" id="UP001526426">
    <property type="component" value="Unassembled WGS sequence"/>
</dbReference>
<evidence type="ECO:0000313" key="2">
    <source>
        <dbReference type="Proteomes" id="UP001526426"/>
    </source>
</evidence>
<proteinExistence type="predicted"/>